<evidence type="ECO:0000313" key="3">
    <source>
        <dbReference type="Proteomes" id="UP001153365"/>
    </source>
</evidence>
<reference evidence="2" key="1">
    <citation type="submission" date="2022-06" db="EMBL/GenBank/DDBJ databases">
        <authorList>
            <consortium name="SYNGENTA / RWTH Aachen University"/>
        </authorList>
    </citation>
    <scope>NUCLEOTIDE SEQUENCE</scope>
</reference>
<feature type="region of interest" description="Disordered" evidence="1">
    <location>
        <begin position="57"/>
        <end position="76"/>
    </location>
</feature>
<dbReference type="Proteomes" id="UP001153365">
    <property type="component" value="Unassembled WGS sequence"/>
</dbReference>
<proteinExistence type="predicted"/>
<accession>A0AAV0BDA3</accession>
<name>A0AAV0BDA3_PHAPC</name>
<organism evidence="2 3">
    <name type="scientific">Phakopsora pachyrhizi</name>
    <name type="common">Asian soybean rust disease fungus</name>
    <dbReference type="NCBI Taxonomy" id="170000"/>
    <lineage>
        <taxon>Eukaryota</taxon>
        <taxon>Fungi</taxon>
        <taxon>Dikarya</taxon>
        <taxon>Basidiomycota</taxon>
        <taxon>Pucciniomycotina</taxon>
        <taxon>Pucciniomycetes</taxon>
        <taxon>Pucciniales</taxon>
        <taxon>Phakopsoraceae</taxon>
        <taxon>Phakopsora</taxon>
    </lineage>
</organism>
<dbReference type="AlphaFoldDB" id="A0AAV0BDA3"/>
<evidence type="ECO:0000256" key="1">
    <source>
        <dbReference type="SAM" id="MobiDB-lite"/>
    </source>
</evidence>
<sequence>MSYENVQACTSTDQQISIADTYLPWPTALCALDNGSIKKRKFQSVFDELEVHKEREIKNKKRSKPNSHISSENVEVTGTPRIKSRLVSQEVSGCQNLPVKILRLDTVPKFSNLFQIKNTLLTPSKTECIRFPRILQWFSQPSPSSSKKKGCLSFILVPEEDLDVSSTSQSANEALTLFGSPSRESTSTKISQHYSSINISESPTFNQF</sequence>
<keyword evidence="3" id="KW-1185">Reference proteome</keyword>
<protein>
    <submittedName>
        <fullName evidence="2">Uncharacterized protein</fullName>
    </submittedName>
</protein>
<evidence type="ECO:0000313" key="2">
    <source>
        <dbReference type="EMBL" id="CAH7683696.1"/>
    </source>
</evidence>
<dbReference type="EMBL" id="CALTRL010004853">
    <property type="protein sequence ID" value="CAH7683696.1"/>
    <property type="molecule type" value="Genomic_DNA"/>
</dbReference>
<feature type="compositionally biased region" description="Polar residues" evidence="1">
    <location>
        <begin position="66"/>
        <end position="76"/>
    </location>
</feature>
<comment type="caution">
    <text evidence="2">The sequence shown here is derived from an EMBL/GenBank/DDBJ whole genome shotgun (WGS) entry which is preliminary data.</text>
</comment>
<gene>
    <name evidence="2" type="ORF">PPACK8108_LOCUS17362</name>
</gene>